<dbReference type="PIRSF" id="PIRSF000447">
    <property type="entry name" value="KAS_II"/>
    <property type="match status" value="1"/>
</dbReference>
<dbReference type="Proteomes" id="UP000265443">
    <property type="component" value="Unassembled WGS sequence"/>
</dbReference>
<dbReference type="SUPFAM" id="SSF53901">
    <property type="entry name" value="Thiolase-like"/>
    <property type="match status" value="2"/>
</dbReference>
<dbReference type="SMART" id="SM00825">
    <property type="entry name" value="PKS_KS"/>
    <property type="match status" value="1"/>
</dbReference>
<name>A0ABX9MJJ9_9DEIN</name>
<evidence type="ECO:0000256" key="1">
    <source>
        <dbReference type="ARBA" id="ARBA00005194"/>
    </source>
</evidence>
<dbReference type="PROSITE" id="PS00606">
    <property type="entry name" value="KS3_1"/>
    <property type="match status" value="1"/>
</dbReference>
<evidence type="ECO:0000259" key="13">
    <source>
        <dbReference type="PROSITE" id="PS52004"/>
    </source>
</evidence>
<evidence type="ECO:0000256" key="8">
    <source>
        <dbReference type="ARBA" id="ARBA00023098"/>
    </source>
</evidence>
<keyword evidence="8" id="KW-0443">Lipid metabolism</keyword>
<evidence type="ECO:0000256" key="3">
    <source>
        <dbReference type="ARBA" id="ARBA00012356"/>
    </source>
</evidence>
<comment type="catalytic activity">
    <reaction evidence="11">
        <text>a fatty acyl-[ACP] + malonyl-[ACP] + H(+) = a 3-oxoacyl-[ACP] + holo-[ACP] + CO2</text>
        <dbReference type="Rhea" id="RHEA:22836"/>
        <dbReference type="Rhea" id="RHEA-COMP:9623"/>
        <dbReference type="Rhea" id="RHEA-COMP:9685"/>
        <dbReference type="Rhea" id="RHEA-COMP:9916"/>
        <dbReference type="Rhea" id="RHEA-COMP:14125"/>
        <dbReference type="ChEBI" id="CHEBI:15378"/>
        <dbReference type="ChEBI" id="CHEBI:16526"/>
        <dbReference type="ChEBI" id="CHEBI:64479"/>
        <dbReference type="ChEBI" id="CHEBI:78449"/>
        <dbReference type="ChEBI" id="CHEBI:78776"/>
        <dbReference type="ChEBI" id="CHEBI:138651"/>
    </reaction>
</comment>
<evidence type="ECO:0000256" key="12">
    <source>
        <dbReference type="RuleBase" id="RU003694"/>
    </source>
</evidence>
<dbReference type="Pfam" id="PF00109">
    <property type="entry name" value="ketoacyl-synt"/>
    <property type="match status" value="1"/>
</dbReference>
<keyword evidence="10 11" id="KW-0012">Acyltransferase</keyword>
<reference evidence="14 15" key="1">
    <citation type="submission" date="2018-08" db="EMBL/GenBank/DDBJ databases">
        <title>Meiothermus hypogaeus DSM 23238 genome sequencing project.</title>
        <authorList>
            <person name="Da Costa M.S."/>
            <person name="Albuquerque L."/>
            <person name="Raposo P."/>
            <person name="Froufe H.J.C."/>
            <person name="Barroso C.S."/>
            <person name="Egas C."/>
        </authorList>
    </citation>
    <scope>NUCLEOTIDE SEQUENCE [LARGE SCALE GENOMIC DNA]</scope>
    <source>
        <strain evidence="14 15">DSM 23238</strain>
    </source>
</reference>
<dbReference type="NCBIfam" id="NF005589">
    <property type="entry name" value="PRK07314.1"/>
    <property type="match status" value="1"/>
</dbReference>
<keyword evidence="6 11" id="KW-0808">Transferase</keyword>
<evidence type="ECO:0000256" key="7">
    <source>
        <dbReference type="ARBA" id="ARBA00022832"/>
    </source>
</evidence>
<dbReference type="PANTHER" id="PTHR11712:SF336">
    <property type="entry name" value="3-OXOACYL-[ACYL-CARRIER-PROTEIN] SYNTHASE, MITOCHONDRIAL"/>
    <property type="match status" value="1"/>
</dbReference>
<keyword evidence="7" id="KW-0276">Fatty acid metabolism</keyword>
<keyword evidence="9 11" id="KW-0275">Fatty acid biosynthesis</keyword>
<dbReference type="PANTHER" id="PTHR11712">
    <property type="entry name" value="POLYKETIDE SYNTHASE-RELATED"/>
    <property type="match status" value="1"/>
</dbReference>
<dbReference type="NCBIfam" id="TIGR03150">
    <property type="entry name" value="fabF"/>
    <property type="match status" value="1"/>
</dbReference>
<comment type="caution">
    <text evidence="14">The sequence shown here is derived from an EMBL/GenBank/DDBJ whole genome shotgun (WGS) entry which is preliminary data.</text>
</comment>
<comment type="function">
    <text evidence="11">Involved in the type II fatty acid elongation cycle. Catalyzes the elongation of a wide range of acyl-ACP by the addition of two carbons from malonyl-ACP to an acyl acceptor. Can efficiently catalyze the conversion of palmitoleoyl-ACP (cis-hexadec-9-enoyl-ACP) to cis-vaccenoyl-ACP (cis-octadec-11-enoyl-ACP), an essential step in the thermal regulation of fatty acid composition.</text>
</comment>
<dbReference type="CDD" id="cd00834">
    <property type="entry name" value="KAS_I_II"/>
    <property type="match status" value="1"/>
</dbReference>
<evidence type="ECO:0000313" key="15">
    <source>
        <dbReference type="Proteomes" id="UP000265443"/>
    </source>
</evidence>
<dbReference type="Gene3D" id="3.40.47.10">
    <property type="match status" value="1"/>
</dbReference>
<comment type="similarity">
    <text evidence="2 11 12">Belongs to the thiolase-like superfamily. Beta-ketoacyl-ACP synthases family.</text>
</comment>
<dbReference type="EC" id="2.3.1.179" evidence="3 11"/>
<evidence type="ECO:0000256" key="6">
    <source>
        <dbReference type="ARBA" id="ARBA00022679"/>
    </source>
</evidence>
<comment type="catalytic activity">
    <reaction evidence="11">
        <text>(9Z)-hexadecenoyl-[ACP] + malonyl-[ACP] + H(+) = 3-oxo-(11Z)-octadecenoyl-[ACP] + holo-[ACP] + CO2</text>
        <dbReference type="Rhea" id="RHEA:55040"/>
        <dbReference type="Rhea" id="RHEA-COMP:9623"/>
        <dbReference type="Rhea" id="RHEA-COMP:9685"/>
        <dbReference type="Rhea" id="RHEA-COMP:10800"/>
        <dbReference type="Rhea" id="RHEA-COMP:14074"/>
        <dbReference type="ChEBI" id="CHEBI:15378"/>
        <dbReference type="ChEBI" id="CHEBI:16526"/>
        <dbReference type="ChEBI" id="CHEBI:64479"/>
        <dbReference type="ChEBI" id="CHEBI:78449"/>
        <dbReference type="ChEBI" id="CHEBI:83989"/>
        <dbReference type="ChEBI" id="CHEBI:138538"/>
        <dbReference type="EC" id="2.3.1.179"/>
    </reaction>
</comment>
<sequence>MHRPRRSLSLDQPHRCPIIAFMRRVVVTGLGPVAPNGIGAKAFHEAQLLGKSGIRRITQFDASNYPVQIAGEVDVNPEEYIDKRELRRLDRFTQLALIAGHLALQDSGLELEKEDRTRIGTLIGTGIGGMITWQEQSKVLFEKGGTRLSPFFIPMMIANMASGQLAMKYGFMGPSSTVVTACATGSDAIGNAFRVIQLGEADIMLTGGTEAVVTEMAIGSFGVMRALSTRNHEPEKASRPFTLSRDGFVLSEGAAVLVLEEYERAKARGAKIYAELVGFGRSADAHHITEPHPEGAGAALAMRAALKDAQVSPEQVGYINAHGTSTPVGDKAETLAIKKVFGDHAYKLSVSSTKSMIGHLLGAAGAIEAIASVQALLSGVLPPTINLDDPDPELDLDYVPNTPKEKQVQYVLSNSFAFGGMNATLLFKRV</sequence>
<comment type="pathway">
    <text evidence="1 11">Lipid metabolism; fatty acid biosynthesis.</text>
</comment>
<proteinExistence type="inferred from homology"/>
<protein>
    <recommendedName>
        <fullName evidence="4 11">3-oxoacyl-[acyl-carrier-protein] synthase 2</fullName>
        <ecNumber evidence="3 11">2.3.1.179</ecNumber>
    </recommendedName>
</protein>
<gene>
    <name evidence="14" type="primary">fabF</name>
    <name evidence="14" type="ORF">Mhypo_02572</name>
</gene>
<dbReference type="InterPro" id="IPR016039">
    <property type="entry name" value="Thiolase-like"/>
</dbReference>
<evidence type="ECO:0000256" key="9">
    <source>
        <dbReference type="ARBA" id="ARBA00023160"/>
    </source>
</evidence>
<evidence type="ECO:0000256" key="11">
    <source>
        <dbReference type="PIRNR" id="PIRNR000447"/>
    </source>
</evidence>
<organism evidence="14 15">
    <name type="scientific">Meiothermus hypogaeus</name>
    <dbReference type="NCBI Taxonomy" id="884155"/>
    <lineage>
        <taxon>Bacteria</taxon>
        <taxon>Thermotogati</taxon>
        <taxon>Deinococcota</taxon>
        <taxon>Deinococci</taxon>
        <taxon>Thermales</taxon>
        <taxon>Thermaceae</taxon>
        <taxon>Meiothermus</taxon>
    </lineage>
</organism>
<dbReference type="PROSITE" id="PS52004">
    <property type="entry name" value="KS3_2"/>
    <property type="match status" value="1"/>
</dbReference>
<dbReference type="GO" id="GO:0004315">
    <property type="term" value="F:3-oxoacyl-[acyl-carrier-protein] synthase activity"/>
    <property type="evidence" value="ECO:0007669"/>
    <property type="project" value="UniProtKB-EC"/>
</dbReference>
<keyword evidence="15" id="KW-1185">Reference proteome</keyword>
<evidence type="ECO:0000313" key="14">
    <source>
        <dbReference type="EMBL" id="RIH76214.1"/>
    </source>
</evidence>
<dbReference type="InterPro" id="IPR014031">
    <property type="entry name" value="Ketoacyl_synth_C"/>
</dbReference>
<accession>A0ABX9MJJ9</accession>
<dbReference type="NCBIfam" id="NF004970">
    <property type="entry name" value="PRK06333.1"/>
    <property type="match status" value="1"/>
</dbReference>
<evidence type="ECO:0000256" key="5">
    <source>
        <dbReference type="ARBA" id="ARBA00022516"/>
    </source>
</evidence>
<dbReference type="EMBL" id="QWKY01000056">
    <property type="protein sequence ID" value="RIH76214.1"/>
    <property type="molecule type" value="Genomic_DNA"/>
</dbReference>
<keyword evidence="5 11" id="KW-0444">Lipid biosynthesis</keyword>
<dbReference type="InterPro" id="IPR018201">
    <property type="entry name" value="Ketoacyl_synth_AS"/>
</dbReference>
<dbReference type="Pfam" id="PF02801">
    <property type="entry name" value="Ketoacyl-synt_C"/>
    <property type="match status" value="1"/>
</dbReference>
<evidence type="ECO:0000256" key="4">
    <source>
        <dbReference type="ARBA" id="ARBA00014657"/>
    </source>
</evidence>
<feature type="domain" description="Ketosynthase family 3 (KS3)" evidence="13">
    <location>
        <begin position="22"/>
        <end position="429"/>
    </location>
</feature>
<evidence type="ECO:0000256" key="2">
    <source>
        <dbReference type="ARBA" id="ARBA00008467"/>
    </source>
</evidence>
<dbReference type="InterPro" id="IPR020841">
    <property type="entry name" value="PKS_Beta-ketoAc_synthase_dom"/>
</dbReference>
<dbReference type="InterPro" id="IPR017568">
    <property type="entry name" value="3-oxoacyl-ACP_synth-2"/>
</dbReference>
<dbReference type="InterPro" id="IPR014030">
    <property type="entry name" value="Ketoacyl_synth_N"/>
</dbReference>
<dbReference type="InterPro" id="IPR000794">
    <property type="entry name" value="Beta-ketoacyl_synthase"/>
</dbReference>
<evidence type="ECO:0000256" key="10">
    <source>
        <dbReference type="ARBA" id="ARBA00023315"/>
    </source>
</evidence>